<reference evidence="2" key="2">
    <citation type="submission" date="2020-11" db="EMBL/GenBank/DDBJ databases">
        <authorList>
            <person name="Cecchin M."/>
            <person name="Marcolungo L."/>
            <person name="Rossato M."/>
            <person name="Girolomoni L."/>
            <person name="Cosentino E."/>
            <person name="Cuine S."/>
            <person name="Li-Beisson Y."/>
            <person name="Delledonne M."/>
            <person name="Ballottari M."/>
        </authorList>
    </citation>
    <scope>NUCLEOTIDE SEQUENCE</scope>
    <source>
        <strain evidence="2">211/11P</strain>
        <tissue evidence="2">Whole cell</tissue>
    </source>
</reference>
<sequence length="923" mass="95318">MNGAALGSQGDAACEIIEVDKLFKVIFRRSNHEYVLGLFASMDESHRVCDVLTIKEAVDTMRDLHTITLHFDLSRYGVDNDTAGEIRSVSFRQVVRDLQVCAVQPLVPLDGPDTQATSWAAAGNSRFQSGMTRQRSEAGARAPSVPPRGGVGMLPPRVGGARRGGGSQMSIMSIGGGAGAADLALPSAARAAFHQAGAANEAATTAAEGGTATSAAAAAAAAAAARSPHAPPPRFAQQAPAPAAQQRSGQQQRQQQGAEPAPATQSQREQAGGAPRLGFNARKRPFSDEALEEGNGDAGEREREARQQQQHGGARRGFAAAAAGAAGAGDAEMADGNDGEAEQEQGTAGGAGKGWRGGKGRRDKRPKRDEAVESGERPWQSADVMAFTAANHPFHGISSNPTAKSKMFAQLICKMNGSEYAPDGSTKKTLRLTTCGSAAEAAVSWDLGAMWRAIQYGSDPAELEVDTATRRLNFSFERYAAMVPTLRSCSSFPELQEIVKSLRDEAGLVQLATAGSASGGRAMAAAAAAQPSVPARLAALNQEEGEEEAEEEAEADGQQDEAEEGEDAAAGRDTAGGTSGGTAAQQQSPAGRGGRRRGVPFAGVRGRSSLAGVYGEGPWFVQSTVSQRQVLASNQRLWNDMRRDHHVRVPGCTSDQVAGACSDLIRLWRCNLYGHDPAAAPLNFPLQRYAPLLPALNSKVLTEVSSHIAALRDAGSLQAVVAGGPAAAAAPAATPAAVVAPPPASVPASHRQAAAAAAAAAAETASPASLRPQPGSAAGPAIVGQAAAAGAAAAAAGQPLRQGQRQSLPAAAPAAGGADLSPAALLQRLQGMSASELLQAAYRGVEVERVSLQQAMYAEVEAAVEALQPDISAAQATAYMGLFVVQHDMRSLLYRKVVDWQAAGNRALLVQHVRSLLPADMRD</sequence>
<evidence type="ECO:0000313" key="2">
    <source>
        <dbReference type="EMBL" id="KAI3424447.1"/>
    </source>
</evidence>
<feature type="compositionally biased region" description="Low complexity" evidence="1">
    <location>
        <begin position="307"/>
        <end position="331"/>
    </location>
</feature>
<feature type="compositionally biased region" description="Low complexity" evidence="1">
    <location>
        <begin position="571"/>
        <end position="590"/>
    </location>
</feature>
<feature type="compositionally biased region" description="Basic residues" evidence="1">
    <location>
        <begin position="356"/>
        <end position="365"/>
    </location>
</feature>
<dbReference type="EMBL" id="SIDB01000013">
    <property type="protein sequence ID" value="KAI3424447.1"/>
    <property type="molecule type" value="Genomic_DNA"/>
</dbReference>
<proteinExistence type="predicted"/>
<protein>
    <submittedName>
        <fullName evidence="2">Uncharacterized protein</fullName>
    </submittedName>
</protein>
<feature type="compositionally biased region" description="Basic and acidic residues" evidence="1">
    <location>
        <begin position="366"/>
        <end position="376"/>
    </location>
</feature>
<dbReference type="OrthoDB" id="520512at2759"/>
<dbReference type="AlphaFoldDB" id="A0A9D4YSQ1"/>
<keyword evidence="3" id="KW-1185">Reference proteome</keyword>
<feature type="compositionally biased region" description="Acidic residues" evidence="1">
    <location>
        <begin position="332"/>
        <end position="343"/>
    </location>
</feature>
<feature type="region of interest" description="Disordered" evidence="1">
    <location>
        <begin position="130"/>
        <end position="166"/>
    </location>
</feature>
<feature type="compositionally biased region" description="Acidic residues" evidence="1">
    <location>
        <begin position="543"/>
        <end position="567"/>
    </location>
</feature>
<evidence type="ECO:0000313" key="3">
    <source>
        <dbReference type="Proteomes" id="UP001055712"/>
    </source>
</evidence>
<feature type="region of interest" description="Disordered" evidence="1">
    <location>
        <begin position="540"/>
        <end position="601"/>
    </location>
</feature>
<name>A0A9D4YSQ1_CHLVU</name>
<feature type="compositionally biased region" description="Low complexity" evidence="1">
    <location>
        <begin position="235"/>
        <end position="263"/>
    </location>
</feature>
<gene>
    <name evidence="2" type="ORF">D9Q98_009999</name>
</gene>
<accession>A0A9D4YSQ1</accession>
<comment type="caution">
    <text evidence="2">The sequence shown here is derived from an EMBL/GenBank/DDBJ whole genome shotgun (WGS) entry which is preliminary data.</text>
</comment>
<dbReference type="Proteomes" id="UP001055712">
    <property type="component" value="Unassembled WGS sequence"/>
</dbReference>
<reference evidence="2" key="1">
    <citation type="journal article" date="2019" name="Plant J.">
        <title>Chlorella vulgaris genome assembly and annotation reveals the molecular basis for metabolic acclimation to high light conditions.</title>
        <authorList>
            <person name="Cecchin M."/>
            <person name="Marcolungo L."/>
            <person name="Rossato M."/>
            <person name="Girolomoni L."/>
            <person name="Cosentino E."/>
            <person name="Cuine S."/>
            <person name="Li-Beisson Y."/>
            <person name="Delledonne M."/>
            <person name="Ballottari M."/>
        </authorList>
    </citation>
    <scope>NUCLEOTIDE SEQUENCE</scope>
    <source>
        <strain evidence="2">211/11P</strain>
    </source>
</reference>
<evidence type="ECO:0000256" key="1">
    <source>
        <dbReference type="SAM" id="MobiDB-lite"/>
    </source>
</evidence>
<feature type="region of interest" description="Disordered" evidence="1">
    <location>
        <begin position="222"/>
        <end position="379"/>
    </location>
</feature>
<organism evidence="2 3">
    <name type="scientific">Chlorella vulgaris</name>
    <name type="common">Green alga</name>
    <dbReference type="NCBI Taxonomy" id="3077"/>
    <lineage>
        <taxon>Eukaryota</taxon>
        <taxon>Viridiplantae</taxon>
        <taxon>Chlorophyta</taxon>
        <taxon>core chlorophytes</taxon>
        <taxon>Trebouxiophyceae</taxon>
        <taxon>Chlorellales</taxon>
        <taxon>Chlorellaceae</taxon>
        <taxon>Chlorella clade</taxon>
        <taxon>Chlorella</taxon>
    </lineage>
</organism>